<sequence length="99" mass="10770">MNRDDLVGIWIHSHEESRDGAQVYRPVAYPFPPSRGRTSFTLRADGSALTGQPGPDDRGTIADGSWRLDGTVLALRGPEGTARYEVLAADGQHLELRPA</sequence>
<evidence type="ECO:0008006" key="3">
    <source>
        <dbReference type="Google" id="ProtNLM"/>
    </source>
</evidence>
<comment type="caution">
    <text evidence="1">The sequence shown here is derived from an EMBL/GenBank/DDBJ whole genome shotgun (WGS) entry which is preliminary data.</text>
</comment>
<reference evidence="1 2" key="1">
    <citation type="submission" date="2019-03" db="EMBL/GenBank/DDBJ databases">
        <title>Genomics of glacier-inhabiting Cryobacterium strains.</title>
        <authorList>
            <person name="Liu Q."/>
            <person name="Xin Y.-H."/>
        </authorList>
    </citation>
    <scope>NUCLEOTIDE SEQUENCE [LARGE SCALE GENOMIC DNA]</scope>
    <source>
        <strain evidence="1 2">RHLT2-21</strain>
    </source>
</reference>
<dbReference type="AlphaFoldDB" id="A0A4R8W4V1"/>
<proteinExistence type="predicted"/>
<evidence type="ECO:0000313" key="2">
    <source>
        <dbReference type="Proteomes" id="UP000297643"/>
    </source>
</evidence>
<evidence type="ECO:0000313" key="1">
    <source>
        <dbReference type="EMBL" id="TFC00476.1"/>
    </source>
</evidence>
<gene>
    <name evidence="1" type="ORF">E3O32_15060</name>
</gene>
<organism evidence="1 2">
    <name type="scientific">Cryobacterium mannosilyticum</name>
    <dbReference type="NCBI Taxonomy" id="1259190"/>
    <lineage>
        <taxon>Bacteria</taxon>
        <taxon>Bacillati</taxon>
        <taxon>Actinomycetota</taxon>
        <taxon>Actinomycetes</taxon>
        <taxon>Micrococcales</taxon>
        <taxon>Microbacteriaceae</taxon>
        <taxon>Cryobacterium</taxon>
    </lineage>
</organism>
<name>A0A4R8W4V1_9MICO</name>
<protein>
    <recommendedName>
        <fullName evidence="3">Lipocalin-like domain-containing protein</fullName>
    </recommendedName>
</protein>
<dbReference type="Proteomes" id="UP000297643">
    <property type="component" value="Unassembled WGS sequence"/>
</dbReference>
<dbReference type="EMBL" id="SOFM01000046">
    <property type="protein sequence ID" value="TFC00476.1"/>
    <property type="molecule type" value="Genomic_DNA"/>
</dbReference>
<keyword evidence="2" id="KW-1185">Reference proteome</keyword>
<accession>A0A4R8W4V1</accession>
<dbReference type="RefSeq" id="WP_134510653.1">
    <property type="nucleotide sequence ID" value="NZ_SOFM01000046.1"/>
</dbReference>